<dbReference type="PIRSF" id="PIRSF021774">
    <property type="entry name" value="UCP021774"/>
    <property type="match status" value="1"/>
</dbReference>
<dbReference type="EMBL" id="JACHHJ010000002">
    <property type="protein sequence ID" value="MBB6449685.1"/>
    <property type="molecule type" value="Genomic_DNA"/>
</dbReference>
<organism evidence="2 3">
    <name type="scientific">Geomicrobium halophilum</name>
    <dbReference type="NCBI Taxonomy" id="549000"/>
    <lineage>
        <taxon>Bacteria</taxon>
        <taxon>Bacillati</taxon>
        <taxon>Bacillota</taxon>
        <taxon>Bacilli</taxon>
        <taxon>Bacillales</taxon>
        <taxon>Geomicrobium</taxon>
    </lineage>
</organism>
<dbReference type="PANTHER" id="PTHR38342:SF1">
    <property type="entry name" value="SLR5037 PROTEIN"/>
    <property type="match status" value="1"/>
</dbReference>
<sequence length="129" mass="14662">MFHYTVETNKSVNEAVSALETALQEEKFGVLWDFDIKETLESKGFDYDRDYRVLEVCNPKAAKDALTQNHMIGYFLPCKIVVYTDQGKTKIGMPKLTTLIALIEDDSLDTFAKDIEARLISCIDQSVNE</sequence>
<dbReference type="SUPFAM" id="SSF103247">
    <property type="entry name" value="TT1751-like"/>
    <property type="match status" value="1"/>
</dbReference>
<feature type="domain" description="DUF302" evidence="1">
    <location>
        <begin position="34"/>
        <end position="93"/>
    </location>
</feature>
<dbReference type="InterPro" id="IPR035923">
    <property type="entry name" value="TT1751-like_sf"/>
</dbReference>
<dbReference type="CDD" id="cd14797">
    <property type="entry name" value="DUF302"/>
    <property type="match status" value="1"/>
</dbReference>
<accession>A0A841PZ81</accession>
<proteinExistence type="predicted"/>
<reference evidence="2 3" key="1">
    <citation type="submission" date="2020-08" db="EMBL/GenBank/DDBJ databases">
        <title>Genomic Encyclopedia of Type Strains, Phase IV (KMG-IV): sequencing the most valuable type-strain genomes for metagenomic binning, comparative biology and taxonomic classification.</title>
        <authorList>
            <person name="Goeker M."/>
        </authorList>
    </citation>
    <scope>NUCLEOTIDE SEQUENCE [LARGE SCALE GENOMIC DNA]</scope>
    <source>
        <strain evidence="2 3">DSM 21769</strain>
    </source>
</reference>
<keyword evidence="3" id="KW-1185">Reference proteome</keyword>
<dbReference type="Gene3D" id="3.30.310.70">
    <property type="entry name" value="TT1751-like domain"/>
    <property type="match status" value="1"/>
</dbReference>
<dbReference type="RefSeq" id="WP_184403665.1">
    <property type="nucleotide sequence ID" value="NZ_JACHHJ010000002.1"/>
</dbReference>
<dbReference type="Proteomes" id="UP000568839">
    <property type="component" value="Unassembled WGS sequence"/>
</dbReference>
<evidence type="ECO:0000259" key="1">
    <source>
        <dbReference type="Pfam" id="PF03625"/>
    </source>
</evidence>
<evidence type="ECO:0000313" key="2">
    <source>
        <dbReference type="EMBL" id="MBB6449685.1"/>
    </source>
</evidence>
<dbReference type="Pfam" id="PF03625">
    <property type="entry name" value="DUF302"/>
    <property type="match status" value="1"/>
</dbReference>
<dbReference type="AlphaFoldDB" id="A0A841PZ81"/>
<gene>
    <name evidence="2" type="ORF">HNR44_001663</name>
</gene>
<dbReference type="PANTHER" id="PTHR38342">
    <property type="entry name" value="SLR5037 PROTEIN"/>
    <property type="match status" value="1"/>
</dbReference>
<dbReference type="InterPro" id="IPR005180">
    <property type="entry name" value="DUF302"/>
</dbReference>
<name>A0A841PZ81_9BACL</name>
<dbReference type="InterPro" id="IPR016796">
    <property type="entry name" value="UCP021774"/>
</dbReference>
<protein>
    <submittedName>
        <fullName evidence="2">Uncharacterized protein (DUF302 family)</fullName>
    </submittedName>
</protein>
<comment type="caution">
    <text evidence="2">The sequence shown here is derived from an EMBL/GenBank/DDBJ whole genome shotgun (WGS) entry which is preliminary data.</text>
</comment>
<evidence type="ECO:0000313" key="3">
    <source>
        <dbReference type="Proteomes" id="UP000568839"/>
    </source>
</evidence>